<reference evidence="2 3" key="1">
    <citation type="journal article" date="2014" name="Nat. Commun.">
        <title>Molecular traces of alternative social organization in a termite genome.</title>
        <authorList>
            <person name="Terrapon N."/>
            <person name="Li C."/>
            <person name="Robertson H.M."/>
            <person name="Ji L."/>
            <person name="Meng X."/>
            <person name="Booth W."/>
            <person name="Chen Z."/>
            <person name="Childers C.P."/>
            <person name="Glastad K.M."/>
            <person name="Gokhale K."/>
            <person name="Gowin J."/>
            <person name="Gronenberg W."/>
            <person name="Hermansen R.A."/>
            <person name="Hu H."/>
            <person name="Hunt B.G."/>
            <person name="Huylmans A.K."/>
            <person name="Khalil S.M."/>
            <person name="Mitchell R.D."/>
            <person name="Munoz-Torres M.C."/>
            <person name="Mustard J.A."/>
            <person name="Pan H."/>
            <person name="Reese J.T."/>
            <person name="Scharf M.E."/>
            <person name="Sun F."/>
            <person name="Vogel H."/>
            <person name="Xiao J."/>
            <person name="Yang W."/>
            <person name="Yang Z."/>
            <person name="Yang Z."/>
            <person name="Zhou J."/>
            <person name="Zhu J."/>
            <person name="Brent C.S."/>
            <person name="Elsik C.G."/>
            <person name="Goodisman M.A."/>
            <person name="Liberles D.A."/>
            <person name="Roe R.M."/>
            <person name="Vargo E.L."/>
            <person name="Vilcinskas A."/>
            <person name="Wang J."/>
            <person name="Bornberg-Bauer E."/>
            <person name="Korb J."/>
            <person name="Zhang G."/>
            <person name="Liebig J."/>
        </authorList>
    </citation>
    <scope>NUCLEOTIDE SEQUENCE [LARGE SCALE GENOMIC DNA]</scope>
    <source>
        <tissue evidence="2">Whole organism</tissue>
    </source>
</reference>
<gene>
    <name evidence="2" type="ORF">L798_05947</name>
</gene>
<dbReference type="Proteomes" id="UP000027135">
    <property type="component" value="Unassembled WGS sequence"/>
</dbReference>
<evidence type="ECO:0000256" key="1">
    <source>
        <dbReference type="SAM" id="SignalP"/>
    </source>
</evidence>
<protein>
    <recommendedName>
        <fullName evidence="4">Apolipophorin-3</fullName>
    </recommendedName>
</protein>
<dbReference type="InParanoid" id="A0A067R8Y7"/>
<dbReference type="EMBL" id="KK852622">
    <property type="protein sequence ID" value="KDR19981.1"/>
    <property type="molecule type" value="Genomic_DNA"/>
</dbReference>
<proteinExistence type="predicted"/>
<evidence type="ECO:0000313" key="3">
    <source>
        <dbReference type="Proteomes" id="UP000027135"/>
    </source>
</evidence>
<sequence>MANKPIVLFLTALCIFQVLNGGLSTPRMFRRAVDGDSGDNNLTNAQETANRTLEDWRNSFDDLFRESSQLGNSMQNLNSSLQGLSAALDQLGIILQNALQNATRTSSTTTAKPT</sequence>
<feature type="chain" id="PRO_5001644863" description="Apolipophorin-3" evidence="1">
    <location>
        <begin position="22"/>
        <end position="114"/>
    </location>
</feature>
<evidence type="ECO:0000313" key="2">
    <source>
        <dbReference type="EMBL" id="KDR19981.1"/>
    </source>
</evidence>
<dbReference type="OrthoDB" id="10507993at2759"/>
<name>A0A067R8Y7_ZOONE</name>
<keyword evidence="3" id="KW-1185">Reference proteome</keyword>
<feature type="signal peptide" evidence="1">
    <location>
        <begin position="1"/>
        <end position="21"/>
    </location>
</feature>
<accession>A0A067R8Y7</accession>
<keyword evidence="1" id="KW-0732">Signal</keyword>
<organism evidence="2 3">
    <name type="scientific">Zootermopsis nevadensis</name>
    <name type="common">Dampwood termite</name>
    <dbReference type="NCBI Taxonomy" id="136037"/>
    <lineage>
        <taxon>Eukaryota</taxon>
        <taxon>Metazoa</taxon>
        <taxon>Ecdysozoa</taxon>
        <taxon>Arthropoda</taxon>
        <taxon>Hexapoda</taxon>
        <taxon>Insecta</taxon>
        <taxon>Pterygota</taxon>
        <taxon>Neoptera</taxon>
        <taxon>Polyneoptera</taxon>
        <taxon>Dictyoptera</taxon>
        <taxon>Blattodea</taxon>
        <taxon>Blattoidea</taxon>
        <taxon>Termitoidae</taxon>
        <taxon>Termopsidae</taxon>
        <taxon>Zootermopsis</taxon>
    </lineage>
</organism>
<dbReference type="AlphaFoldDB" id="A0A067R8Y7"/>
<evidence type="ECO:0008006" key="4">
    <source>
        <dbReference type="Google" id="ProtNLM"/>
    </source>
</evidence>